<reference evidence="5 6" key="1">
    <citation type="journal article" date="2022" name="Nat. Plants">
        <title>Genomes of leafy and leafless Platanthera orchids illuminate the evolution of mycoheterotrophy.</title>
        <authorList>
            <person name="Li M.H."/>
            <person name="Liu K.W."/>
            <person name="Li Z."/>
            <person name="Lu H.C."/>
            <person name="Ye Q.L."/>
            <person name="Zhang D."/>
            <person name="Wang J.Y."/>
            <person name="Li Y.F."/>
            <person name="Zhong Z.M."/>
            <person name="Liu X."/>
            <person name="Yu X."/>
            <person name="Liu D.K."/>
            <person name="Tu X.D."/>
            <person name="Liu B."/>
            <person name="Hao Y."/>
            <person name="Liao X.Y."/>
            <person name="Jiang Y.T."/>
            <person name="Sun W.H."/>
            <person name="Chen J."/>
            <person name="Chen Y.Q."/>
            <person name="Ai Y."/>
            <person name="Zhai J.W."/>
            <person name="Wu S.S."/>
            <person name="Zhou Z."/>
            <person name="Hsiao Y.Y."/>
            <person name="Wu W.L."/>
            <person name="Chen Y.Y."/>
            <person name="Lin Y.F."/>
            <person name="Hsu J.L."/>
            <person name="Li C.Y."/>
            <person name="Wang Z.W."/>
            <person name="Zhao X."/>
            <person name="Zhong W.Y."/>
            <person name="Ma X.K."/>
            <person name="Ma L."/>
            <person name="Huang J."/>
            <person name="Chen G.Z."/>
            <person name="Huang M.Z."/>
            <person name="Huang L."/>
            <person name="Peng D.H."/>
            <person name="Luo Y.B."/>
            <person name="Zou S.Q."/>
            <person name="Chen S.P."/>
            <person name="Lan S."/>
            <person name="Tsai W.C."/>
            <person name="Van de Peer Y."/>
            <person name="Liu Z.J."/>
        </authorList>
    </citation>
    <scope>NUCLEOTIDE SEQUENCE [LARGE SCALE GENOMIC DNA]</scope>
    <source>
        <strain evidence="5">Lor287</strain>
    </source>
</reference>
<comment type="caution">
    <text evidence="5">The sequence shown here is derived from an EMBL/GenBank/DDBJ whole genome shotgun (WGS) entry which is preliminary data.</text>
</comment>
<dbReference type="SUPFAM" id="SSF54373">
    <property type="entry name" value="FAD-linked reductases, C-terminal domain"/>
    <property type="match status" value="1"/>
</dbReference>
<dbReference type="SUPFAM" id="SSF51905">
    <property type="entry name" value="FAD/NAD(P)-binding domain"/>
    <property type="match status" value="1"/>
</dbReference>
<dbReference type="GO" id="GO:0016491">
    <property type="term" value="F:oxidoreductase activity"/>
    <property type="evidence" value="ECO:0007669"/>
    <property type="project" value="InterPro"/>
</dbReference>
<dbReference type="Pfam" id="PF02992">
    <property type="entry name" value="Transposase_21"/>
    <property type="match status" value="1"/>
</dbReference>
<dbReference type="Pfam" id="PF13960">
    <property type="entry name" value="DUF4218"/>
    <property type="match status" value="1"/>
</dbReference>
<dbReference type="Gene3D" id="3.50.50.60">
    <property type="entry name" value="FAD/NAD(P)-binding domain"/>
    <property type="match status" value="1"/>
</dbReference>
<dbReference type="InterPro" id="IPR004242">
    <property type="entry name" value="Transposase_21"/>
</dbReference>
<dbReference type="Pfam" id="PF01593">
    <property type="entry name" value="Amino_oxidase"/>
    <property type="match status" value="1"/>
</dbReference>
<name>A0AAP0B8R4_9ASPA</name>
<accession>A0AAP0B8R4</accession>
<evidence type="ECO:0000259" key="4">
    <source>
        <dbReference type="Pfam" id="PF13963"/>
    </source>
</evidence>
<dbReference type="PANTHER" id="PTHR10775">
    <property type="entry name" value="OS08G0208400 PROTEIN"/>
    <property type="match status" value="1"/>
</dbReference>
<dbReference type="InterPro" id="IPR025452">
    <property type="entry name" value="DUF4218"/>
</dbReference>
<dbReference type="PANTHER" id="PTHR10775:SF190">
    <property type="entry name" value="TNP2-LIKE TRANSPOSON PROTEIN"/>
    <property type="match status" value="1"/>
</dbReference>
<organism evidence="5 6">
    <name type="scientific">Platanthera zijinensis</name>
    <dbReference type="NCBI Taxonomy" id="2320716"/>
    <lineage>
        <taxon>Eukaryota</taxon>
        <taxon>Viridiplantae</taxon>
        <taxon>Streptophyta</taxon>
        <taxon>Embryophyta</taxon>
        <taxon>Tracheophyta</taxon>
        <taxon>Spermatophyta</taxon>
        <taxon>Magnoliopsida</taxon>
        <taxon>Liliopsida</taxon>
        <taxon>Asparagales</taxon>
        <taxon>Orchidaceae</taxon>
        <taxon>Orchidoideae</taxon>
        <taxon>Orchideae</taxon>
        <taxon>Orchidinae</taxon>
        <taxon>Platanthera</taxon>
    </lineage>
</organism>
<dbReference type="InterPro" id="IPR002937">
    <property type="entry name" value="Amino_oxidase"/>
</dbReference>
<evidence type="ECO:0000256" key="1">
    <source>
        <dbReference type="ARBA" id="ARBA00022946"/>
    </source>
</evidence>
<evidence type="ECO:0000259" key="2">
    <source>
        <dbReference type="Pfam" id="PF01593"/>
    </source>
</evidence>
<proteinExistence type="predicted"/>
<feature type="domain" description="Transposase-associated" evidence="4">
    <location>
        <begin position="40"/>
        <end position="83"/>
    </location>
</feature>
<dbReference type="Pfam" id="PF13963">
    <property type="entry name" value="Transpos_assoc"/>
    <property type="match status" value="1"/>
</dbReference>
<dbReference type="InterPro" id="IPR036188">
    <property type="entry name" value="FAD/NAD-bd_sf"/>
</dbReference>
<dbReference type="InterPro" id="IPR029480">
    <property type="entry name" value="Transpos_assoc"/>
</dbReference>
<sequence>MKKATADSPPLIWTRLMTRSSETPTMADLLPLPLPKGLYEGEEILCPCATCCNDVWGRRDTVFDHLISKGFVTGYKDWIYHGEEIKHMDLDQDTNVNVSSDDIDGLLSETFKDTVQEDGVHEGLNEDAKKFYKLVEKANQELYPGCQKFSTLSFTIRLYLLKCLHGWSNASFTSLLELLKEAIPDLNIPVSFNKTKSMICDLGLDYKKIDACPNNCMLFWKEHEKDEKCHICGESRWIIYPKVNGESEVFKKTHKISAKVLRHFPLIPRLKRLYTCSKIAESMRWHAEERSKDCKLRHPADGQAWKDFDVNHPDFSLEARNIRLGLASDGFNPFGSMSLSHSTWPVVLTIYNYPPNLCLKPENFMMSLLIPGPRSPGNAIDVFLQPLIEELKILWDVGVEAYDVSKNQTFVMRAALLWTVSDYPAYAMLSGWSTKGRLACPACNYETSSTYLKHSRKMCYMGHRTFLDSNHKWRSDKTSFNGKTEYRHAPSMLSSKRILEDLQDFPDVFTKIDKKKKLGPWKKKSIFWQLPYWKDTTLRHNFDVMHIEKNICDNIIGTLLEIEGKKKDHANARLDLQDMRIRKKLHLKATSDGKKTQLPKACFSLTKQEKSIFCGVLKDVKFPDGMASNISRCVHVEEGKISGYKSHDAHIILHFLLQIAIRGVIPNQVAIPLIRLCSFFRCLCQKVIELKTLDHLEVEITETLCQLERIFPPSFFDIMVHLPIHLANEVRLGGPVQFRWMYYMERYLGELKSFVRNKSRPEGSIAEAYLAKESLTFCSRYLSRMKKATEFARNGKRLERVGGFDLPIQARSSVELARKFRQIKQEKADRSKENRDPTQAEIFIETRKGNKGKELDLETNTAIDIITSSEEINAESFQAMFGKEHSGSMRCFGKGVTKTSLKRKEEIASLRKIHNEEVLLLNEKMHNMQNSLNNLKGVLKTMLQQSNPTGIDIESLDDMVGSPPGDANSAQKIVGVPRAHSSTSTHVPNIGEQEAIDRLGFGLLNKVAMLFPYDFWGGAIDTFGHLARNSCQRGEFFLFYSYSSVSGGPLLVALVAGESAITFEKAPPKEAVERALSVLRDIFTPKGIQVPDPLQVVCTRWGEDKFTFGSYSYVAVGSSGDDYDFLAENIGNGRVFFAGEATNRRYPATMHGALLSGLREAANICRIAGRRSVVQTEDKAVEEGLDLDDLFKSPDLSFGQFSVLHDPTPGSPDSTSLVRVRSSERKLGSDSVFLYGLISKKLVLELAVIDGDEKRLSLLSSSLGTKLVGRNGLSSQGEDLISRIKAAKSSGKTMPGIMNGIHHA</sequence>
<keyword evidence="6" id="KW-1185">Reference proteome</keyword>
<feature type="domain" description="Amine oxidase" evidence="2">
    <location>
        <begin position="973"/>
        <end position="1164"/>
    </location>
</feature>
<evidence type="ECO:0000313" key="5">
    <source>
        <dbReference type="EMBL" id="KAK8933697.1"/>
    </source>
</evidence>
<dbReference type="EMBL" id="JBBWWQ010000013">
    <property type="protein sequence ID" value="KAK8933697.1"/>
    <property type="molecule type" value="Genomic_DNA"/>
</dbReference>
<evidence type="ECO:0000259" key="3">
    <source>
        <dbReference type="Pfam" id="PF13960"/>
    </source>
</evidence>
<protein>
    <submittedName>
        <fullName evidence="5">Uncharacterized protein</fullName>
    </submittedName>
</protein>
<dbReference type="Proteomes" id="UP001418222">
    <property type="component" value="Unassembled WGS sequence"/>
</dbReference>
<gene>
    <name evidence="5" type="ORF">KSP39_PZI015908</name>
</gene>
<keyword evidence="1" id="KW-0809">Transit peptide</keyword>
<dbReference type="Gene3D" id="3.90.660.10">
    <property type="match status" value="1"/>
</dbReference>
<feature type="domain" description="DUF4218" evidence="3">
    <location>
        <begin position="683"/>
        <end position="787"/>
    </location>
</feature>
<evidence type="ECO:0000313" key="6">
    <source>
        <dbReference type="Proteomes" id="UP001418222"/>
    </source>
</evidence>